<sequence length="43" mass="4925">MVKSLTVKQLTRILGVEDFINNSSIPLLRLTEKVKITKKNKNI</sequence>
<proteinExistence type="predicted"/>
<dbReference type="Proteomes" id="UP000537718">
    <property type="component" value="Unassembled WGS sequence"/>
</dbReference>
<organism evidence="1 2">
    <name type="scientific">Pedobacter cryoconitis</name>
    <dbReference type="NCBI Taxonomy" id="188932"/>
    <lineage>
        <taxon>Bacteria</taxon>
        <taxon>Pseudomonadati</taxon>
        <taxon>Bacteroidota</taxon>
        <taxon>Sphingobacteriia</taxon>
        <taxon>Sphingobacteriales</taxon>
        <taxon>Sphingobacteriaceae</taxon>
        <taxon>Pedobacter</taxon>
    </lineage>
</organism>
<evidence type="ECO:0000313" key="1">
    <source>
        <dbReference type="EMBL" id="MBB5622966.1"/>
    </source>
</evidence>
<dbReference type="EMBL" id="JACHCF010000010">
    <property type="protein sequence ID" value="MBB5622966.1"/>
    <property type="molecule type" value="Genomic_DNA"/>
</dbReference>
<protein>
    <submittedName>
        <fullName evidence="1">Uncharacterized protein</fullName>
    </submittedName>
</protein>
<evidence type="ECO:0000313" key="2">
    <source>
        <dbReference type="Proteomes" id="UP000537718"/>
    </source>
</evidence>
<accession>A0A7W8YW78</accession>
<dbReference type="AlphaFoldDB" id="A0A7W8YW78"/>
<name>A0A7W8YW78_9SPHI</name>
<reference evidence="1 2" key="1">
    <citation type="submission" date="2020-08" db="EMBL/GenBank/DDBJ databases">
        <title>Genomic Encyclopedia of Type Strains, Phase IV (KMG-V): Genome sequencing to study the core and pangenomes of soil and plant-associated prokaryotes.</title>
        <authorList>
            <person name="Whitman W."/>
        </authorList>
    </citation>
    <scope>NUCLEOTIDE SEQUENCE [LARGE SCALE GENOMIC DNA]</scope>
    <source>
        <strain evidence="1 2">MP7CTX6</strain>
    </source>
</reference>
<gene>
    <name evidence="1" type="ORF">HDE69_004048</name>
</gene>
<comment type="caution">
    <text evidence="1">The sequence shown here is derived from an EMBL/GenBank/DDBJ whole genome shotgun (WGS) entry which is preliminary data.</text>
</comment>